<evidence type="ECO:0000313" key="12">
    <source>
        <dbReference type="EMBL" id="KPM11587.1"/>
    </source>
</evidence>
<feature type="domain" description="GST N-terminal" evidence="8">
    <location>
        <begin position="3"/>
        <end position="90"/>
    </location>
</feature>
<evidence type="ECO:0000313" key="10">
    <source>
        <dbReference type="EMBL" id="AAX37321.1"/>
    </source>
</evidence>
<dbReference type="FunFam" id="3.40.30.10:FF:000019">
    <property type="entry name" value="Glutathione S-transferase Mu"/>
    <property type="match status" value="1"/>
</dbReference>
<dbReference type="SFLD" id="SFLDG00363">
    <property type="entry name" value="AMPS_(cytGST):_Alpha-__Mu-__Pi"/>
    <property type="match status" value="1"/>
</dbReference>
<accession>Q2YFF0</accession>
<reference evidence="11" key="4">
    <citation type="submission" date="2020-01" db="EMBL/GenBank/DDBJ databases">
        <authorList>
            <person name="Korhonen P.K.K."/>
            <person name="Guangxu M.G."/>
            <person name="Wang T.W."/>
            <person name="Stroehlein A.J.S."/>
            <person name="Young N.D."/>
            <person name="Ang C.-S.A."/>
            <person name="Fernando D.W.F."/>
            <person name="Lu H.L."/>
            <person name="Taylor S.T."/>
            <person name="Ehtesham M.E.M."/>
            <person name="Najaraj S.H.N."/>
            <person name="Harsha G.H.G."/>
            <person name="Madugundu A.M."/>
            <person name="Renuse S.R."/>
            <person name="Holt D.H."/>
            <person name="Pandey A.P."/>
            <person name="Papenfuss A.P."/>
            <person name="Gasser R.B.G."/>
            <person name="Fischer K.F."/>
        </authorList>
    </citation>
    <scope>NUCLEOTIDE SEQUENCE</scope>
    <source>
        <strain evidence="11">SSS_KF_BRIS2020</strain>
    </source>
</reference>
<reference evidence="14" key="3">
    <citation type="journal article" date="2020" name="PLoS Negl. Trop. Dis.">
        <title>High-quality nuclear genome for Sarcoptes scabiei-A critical resource for a neglected parasite.</title>
        <authorList>
            <person name="Korhonen P.K."/>
            <person name="Gasser R.B."/>
            <person name="Ma G."/>
            <person name="Wang T."/>
            <person name="Stroehlein A.J."/>
            <person name="Young N.D."/>
            <person name="Ang C.S."/>
            <person name="Fernando D.D."/>
            <person name="Lu H.C."/>
            <person name="Taylor S."/>
            <person name="Reynolds S.L."/>
            <person name="Mofiz E."/>
            <person name="Najaraj S.H."/>
            <person name="Gowda H."/>
            <person name="Madugundu A."/>
            <person name="Renuse S."/>
            <person name="Holt D."/>
            <person name="Pandey A."/>
            <person name="Papenfuss A.T."/>
            <person name="Fischer K."/>
        </authorList>
    </citation>
    <scope>NUCLEOTIDE SEQUENCE [LARGE SCALE GENOMIC DNA]</scope>
</reference>
<comment type="function">
    <text evidence="1">Conjugation of reduced glutathione to a wide number of exogenous and endogenous hydrophobic electrophiles.</text>
</comment>
<dbReference type="Proteomes" id="UP000616769">
    <property type="component" value="Unassembled WGS sequence"/>
</dbReference>
<dbReference type="InterPro" id="IPR004046">
    <property type="entry name" value="GST_C"/>
</dbReference>
<dbReference type="PROSITE" id="PS50404">
    <property type="entry name" value="GST_NTER"/>
    <property type="match status" value="1"/>
</dbReference>
<dbReference type="VEuPathDB" id="VectorBase:SSCA008756"/>
<dbReference type="SFLD" id="SFLDS00019">
    <property type="entry name" value="Glutathione_Transferase_(cytos"/>
    <property type="match status" value="1"/>
</dbReference>
<evidence type="ECO:0000313" key="13">
    <source>
        <dbReference type="EnsemblMetazoa" id="KAF7492544.1"/>
    </source>
</evidence>
<evidence type="ECO:0000256" key="1">
    <source>
        <dbReference type="ARBA" id="ARBA00003701"/>
    </source>
</evidence>
<dbReference type="Pfam" id="PF02798">
    <property type="entry name" value="GST_N"/>
    <property type="match status" value="1"/>
</dbReference>
<dbReference type="PANTHER" id="PTHR11571:SF222">
    <property type="entry name" value="GLUTATHIONE TRANSFERASE"/>
    <property type="match status" value="1"/>
</dbReference>
<dbReference type="EMBL" id="JXLN01017505">
    <property type="protein sequence ID" value="KPM11587.1"/>
    <property type="molecule type" value="Genomic_DNA"/>
</dbReference>
<evidence type="ECO:0000256" key="7">
    <source>
        <dbReference type="ARBA" id="ARBA00081375"/>
    </source>
</evidence>
<dbReference type="SFLD" id="SFLDG01205">
    <property type="entry name" value="AMPS.1"/>
    <property type="match status" value="1"/>
</dbReference>
<gene>
    <name evidence="12" type="ORF">QR98_0101600</name>
    <name evidence="11" type="ORF">SSS_3541</name>
</gene>
<dbReference type="EMBL" id="WVUK01000056">
    <property type="protein sequence ID" value="KAF7492544.1"/>
    <property type="molecule type" value="Genomic_DNA"/>
</dbReference>
<dbReference type="InterPro" id="IPR003081">
    <property type="entry name" value="GST_mu"/>
</dbReference>
<dbReference type="CDD" id="cd03075">
    <property type="entry name" value="GST_N_Mu"/>
    <property type="match status" value="1"/>
</dbReference>
<evidence type="ECO:0000313" key="11">
    <source>
        <dbReference type="EMBL" id="KAF7492544.1"/>
    </source>
</evidence>
<dbReference type="PROSITE" id="PS50405">
    <property type="entry name" value="GST_CTER"/>
    <property type="match status" value="1"/>
</dbReference>
<evidence type="ECO:0000256" key="4">
    <source>
        <dbReference type="ARBA" id="ARBA00022679"/>
    </source>
</evidence>
<dbReference type="GO" id="GO:0004364">
    <property type="term" value="F:glutathione transferase activity"/>
    <property type="evidence" value="ECO:0007669"/>
    <property type="project" value="UniProtKB-EC"/>
</dbReference>
<dbReference type="PRINTS" id="PR01267">
    <property type="entry name" value="GSTRNSFRASEM"/>
</dbReference>
<reference evidence="10" key="1">
    <citation type="journal article" date="2005" name="Am. J. Trop. Med. Hyg.">
        <title>Identification and characterization of Sarcoptes scabiei and Dermatophagoides pteronyssinus glutathione S-transferases: implication as a potential major allergen in crusted scabies.</title>
        <authorList>
            <person name="Dougall A."/>
            <person name="Holt D.C."/>
            <person name="Fischer K."/>
            <person name="Currie B.J."/>
            <person name="Kemp D.J."/>
            <person name="Walton S.F."/>
        </authorList>
    </citation>
    <scope>NUCLEOTIDE SEQUENCE</scope>
</reference>
<protein>
    <recommendedName>
        <fullName evidence="6">Glutathione S-transferase</fullName>
        <ecNumber evidence="3">2.5.1.18</ecNumber>
    </recommendedName>
    <alternativeName>
        <fullName evidence="7">GST class-mu</fullName>
    </alternativeName>
</protein>
<sequence length="219" mass="25841">MSSKPTLGYWNIRGLAQPIRMMLSYAGVDFVDKRYNYGPAPDFDRSEWLNEKFNLGLDFPNLPYYIDGDVKLTQSLAILRYLARKHKLDGHNEQEWLRIALCEQQIVDLYMAMGRISYDPNFEKLKPDYLEKLPDNLKLFSEFLGDHPFVAGTNLSYVDFFVYEYLIRLKAMTPEVFAKFQNLGNYVNRFESMPKISAYLKQQQPQFFNGLMAKWNMKY</sequence>
<evidence type="ECO:0000313" key="15">
    <source>
        <dbReference type="Proteomes" id="UP000616769"/>
    </source>
</evidence>
<dbReference type="OrthoDB" id="4951845at2759"/>
<evidence type="ECO:0000256" key="5">
    <source>
        <dbReference type="ARBA" id="ARBA00047960"/>
    </source>
</evidence>
<keyword evidence="4 10" id="KW-0808">Transferase</keyword>
<evidence type="ECO:0000259" key="9">
    <source>
        <dbReference type="PROSITE" id="PS50405"/>
    </source>
</evidence>
<evidence type="ECO:0000256" key="2">
    <source>
        <dbReference type="ARBA" id="ARBA00005861"/>
    </source>
</evidence>
<comment type="catalytic activity">
    <reaction evidence="5">
        <text>RX + glutathione = an S-substituted glutathione + a halide anion + H(+)</text>
        <dbReference type="Rhea" id="RHEA:16437"/>
        <dbReference type="ChEBI" id="CHEBI:15378"/>
        <dbReference type="ChEBI" id="CHEBI:16042"/>
        <dbReference type="ChEBI" id="CHEBI:17792"/>
        <dbReference type="ChEBI" id="CHEBI:57925"/>
        <dbReference type="ChEBI" id="CHEBI:90779"/>
        <dbReference type="EC" id="2.5.1.18"/>
    </reaction>
</comment>
<evidence type="ECO:0000313" key="14">
    <source>
        <dbReference type="Proteomes" id="UP000070412"/>
    </source>
</evidence>
<evidence type="ECO:0000256" key="6">
    <source>
        <dbReference type="ARBA" id="ARBA00071200"/>
    </source>
</evidence>
<dbReference type="SMR" id="Q2YFF0"/>
<dbReference type="OMA" id="ADFIMYE"/>
<dbReference type="GO" id="GO:0006749">
    <property type="term" value="P:glutathione metabolic process"/>
    <property type="evidence" value="ECO:0007669"/>
    <property type="project" value="TreeGrafter"/>
</dbReference>
<dbReference type="InterPro" id="IPR040079">
    <property type="entry name" value="Glutathione_S-Trfase"/>
</dbReference>
<proteinExistence type="evidence at transcript level"/>
<dbReference type="InterPro" id="IPR036249">
    <property type="entry name" value="Thioredoxin-like_sf"/>
</dbReference>
<dbReference type="AlphaFoldDB" id="Q2YFF0"/>
<dbReference type="Pfam" id="PF14497">
    <property type="entry name" value="GST_C_3"/>
    <property type="match status" value="1"/>
</dbReference>
<dbReference type="FunFam" id="1.20.1050.10:FF:000003">
    <property type="entry name" value="Glutathione S-transferase 2"/>
    <property type="match status" value="1"/>
</dbReference>
<feature type="domain" description="GST C-terminal" evidence="9">
    <location>
        <begin position="92"/>
        <end position="207"/>
    </location>
</feature>
<dbReference type="InterPro" id="IPR036282">
    <property type="entry name" value="Glutathione-S-Trfase_C_sf"/>
</dbReference>
<dbReference type="EMBL" id="AY825933">
    <property type="protein sequence ID" value="AAX37321.1"/>
    <property type="molecule type" value="mRNA"/>
</dbReference>
<dbReference type="EnsemblMetazoa" id="SSS_3541s_mrna">
    <property type="protein sequence ID" value="KAF7492544.1"/>
    <property type="gene ID" value="SSS_3541"/>
</dbReference>
<organism evidence="10">
    <name type="scientific">Sarcoptes scabiei</name>
    <name type="common">Itch mite</name>
    <name type="synonym">Acarus scabiei</name>
    <dbReference type="NCBI Taxonomy" id="52283"/>
    <lineage>
        <taxon>Eukaryota</taxon>
        <taxon>Metazoa</taxon>
        <taxon>Ecdysozoa</taxon>
        <taxon>Arthropoda</taxon>
        <taxon>Chelicerata</taxon>
        <taxon>Arachnida</taxon>
        <taxon>Acari</taxon>
        <taxon>Acariformes</taxon>
        <taxon>Sarcoptiformes</taxon>
        <taxon>Astigmata</taxon>
        <taxon>Psoroptidia</taxon>
        <taxon>Sarcoptoidea</taxon>
        <taxon>Sarcoptidae</taxon>
        <taxon>Sarcoptinae</taxon>
        <taxon>Sarcoptes</taxon>
    </lineage>
</organism>
<dbReference type="InterPro" id="IPR004045">
    <property type="entry name" value="Glutathione_S-Trfase_N"/>
</dbReference>
<dbReference type="Gene3D" id="3.40.30.10">
    <property type="entry name" value="Glutaredoxin"/>
    <property type="match status" value="1"/>
</dbReference>
<dbReference type="PANTHER" id="PTHR11571">
    <property type="entry name" value="GLUTATHIONE S-TRANSFERASE"/>
    <property type="match status" value="1"/>
</dbReference>
<dbReference type="SUPFAM" id="SSF52833">
    <property type="entry name" value="Thioredoxin-like"/>
    <property type="match status" value="1"/>
</dbReference>
<keyword evidence="14" id="KW-1185">Reference proteome</keyword>
<dbReference type="InterPro" id="IPR010987">
    <property type="entry name" value="Glutathione-S-Trfase_C-like"/>
</dbReference>
<evidence type="ECO:0000256" key="3">
    <source>
        <dbReference type="ARBA" id="ARBA00012452"/>
    </source>
</evidence>
<dbReference type="EC" id="2.5.1.18" evidence="3"/>
<comment type="similarity">
    <text evidence="2">Belongs to the GST superfamily. Mu family.</text>
</comment>
<name>Q2YFF0_SARSC</name>
<reference evidence="12 15" key="2">
    <citation type="journal article" date="2015" name="Parasit. Vectors">
        <title>Draft genome of the scabies mite.</title>
        <authorList>
            <person name="Rider S.D.Jr."/>
            <person name="Morgan M.S."/>
            <person name="Arlian L.G."/>
        </authorList>
    </citation>
    <scope>NUCLEOTIDE SEQUENCE [LARGE SCALE GENOMIC DNA]</scope>
    <source>
        <strain evidence="12">Arlian Lab</strain>
    </source>
</reference>
<reference evidence="13" key="5">
    <citation type="submission" date="2022-06" db="UniProtKB">
        <authorList>
            <consortium name="EnsemblMetazoa"/>
        </authorList>
    </citation>
    <scope>IDENTIFICATION</scope>
</reference>
<dbReference type="Proteomes" id="UP000070412">
    <property type="component" value="Unassembled WGS sequence"/>
</dbReference>
<evidence type="ECO:0000259" key="8">
    <source>
        <dbReference type="PROSITE" id="PS50404"/>
    </source>
</evidence>
<dbReference type="Gene3D" id="1.20.1050.10">
    <property type="match status" value="1"/>
</dbReference>
<dbReference type="SUPFAM" id="SSF47616">
    <property type="entry name" value="GST C-terminal domain-like"/>
    <property type="match status" value="1"/>
</dbReference>
<dbReference type="InterPro" id="IPR050213">
    <property type="entry name" value="GST_superfamily"/>
</dbReference>